<evidence type="ECO:0000256" key="1">
    <source>
        <dbReference type="ARBA" id="ARBA00022723"/>
    </source>
</evidence>
<evidence type="ECO:0008006" key="6">
    <source>
        <dbReference type="Google" id="ProtNLM"/>
    </source>
</evidence>
<dbReference type="Pfam" id="PF02126">
    <property type="entry name" value="PTE"/>
    <property type="match status" value="1"/>
</dbReference>
<accession>A0A158ITK1</accession>
<dbReference type="RefSeq" id="WP_235024571.1">
    <property type="nucleotide sequence ID" value="NZ_FCOM02000010.1"/>
</dbReference>
<keyword evidence="1" id="KW-0479">Metal-binding</keyword>
<sequence>MCVKHSQGALEPLPPFTSLILDPPKDEGVNATLINTVLGPVDARQLGITLVSESLMYVLPGAQYAYDIKIDRAEAFGAVAAKLSAFKAAGGGTIVDATGMFQGRDLRLYEALSRATGVHIVASTGQGPESTLGGYFLTPQTNPPTPWPASKFAELFGREVNEGMAVPRLERRAPAGMVVTAVTHSGMTPTDGNLVRGAARAGATYGVPVFIRSGADALAEMQLAIEEVLEPERLLMGGMDRRDAVAKKWPMAVARAGVRLSIDHVGSENPLYLSDAERVELVVDLIEAGYADRILLSASATGVAFGEPGNDIPYSDVLTKFVPMLLAAGVSQAHIARMLITNTAQLLSVNGEVK</sequence>
<dbReference type="InterPro" id="IPR001559">
    <property type="entry name" value="Phosphotriesterase"/>
</dbReference>
<protein>
    <recommendedName>
        <fullName evidence="6">Aryldialkylphosphatase</fullName>
    </recommendedName>
</protein>
<proteinExistence type="inferred from homology"/>
<dbReference type="EMBL" id="FCOM02000010">
    <property type="protein sequence ID" value="SAL59371.1"/>
    <property type="molecule type" value="Genomic_DNA"/>
</dbReference>
<dbReference type="GO" id="GO:0008270">
    <property type="term" value="F:zinc ion binding"/>
    <property type="evidence" value="ECO:0007669"/>
    <property type="project" value="InterPro"/>
</dbReference>
<keyword evidence="5" id="KW-1185">Reference proteome</keyword>
<evidence type="ECO:0000256" key="2">
    <source>
        <dbReference type="ARBA" id="ARBA00022801"/>
    </source>
</evidence>
<gene>
    <name evidence="4" type="ORF">AWB74_02878</name>
</gene>
<name>A0A158ITK1_9BURK</name>
<dbReference type="SUPFAM" id="SSF51556">
    <property type="entry name" value="Metallo-dependent hydrolases"/>
    <property type="match status" value="1"/>
</dbReference>
<dbReference type="PROSITE" id="PS51347">
    <property type="entry name" value="PHOSPHOTRIESTERASE_2"/>
    <property type="match status" value="1"/>
</dbReference>
<keyword evidence="2" id="KW-0378">Hydrolase</keyword>
<reference evidence="4" key="1">
    <citation type="submission" date="2016-01" db="EMBL/GenBank/DDBJ databases">
        <authorList>
            <person name="Peeters C."/>
        </authorList>
    </citation>
    <scope>NUCLEOTIDE SEQUENCE [LARGE SCALE GENOMIC DNA]</scope>
    <source>
        <strain evidence="4">LMG 29317</strain>
    </source>
</reference>
<comment type="similarity">
    <text evidence="3">Belongs to the metallo-dependent hydrolases superfamily. Phosphotriesterase family.</text>
</comment>
<comment type="caution">
    <text evidence="4">The sequence shown here is derived from an EMBL/GenBank/DDBJ whole genome shotgun (WGS) entry which is preliminary data.</text>
</comment>
<comment type="caution">
    <text evidence="3">Lacks conserved residue(s) required for the propagation of feature annotation.</text>
</comment>
<evidence type="ECO:0000313" key="5">
    <source>
        <dbReference type="Proteomes" id="UP000055019"/>
    </source>
</evidence>
<dbReference type="InterPro" id="IPR032466">
    <property type="entry name" value="Metal_Hydrolase"/>
</dbReference>
<dbReference type="Proteomes" id="UP000055019">
    <property type="component" value="Unassembled WGS sequence"/>
</dbReference>
<organism evidence="4 5">
    <name type="scientific">Caballeronia arvi</name>
    <dbReference type="NCBI Taxonomy" id="1777135"/>
    <lineage>
        <taxon>Bacteria</taxon>
        <taxon>Pseudomonadati</taxon>
        <taxon>Pseudomonadota</taxon>
        <taxon>Betaproteobacteria</taxon>
        <taxon>Burkholderiales</taxon>
        <taxon>Burkholderiaceae</taxon>
        <taxon>Caballeronia</taxon>
    </lineage>
</organism>
<dbReference type="GO" id="GO:0016787">
    <property type="term" value="F:hydrolase activity"/>
    <property type="evidence" value="ECO:0007669"/>
    <property type="project" value="UniProtKB-KW"/>
</dbReference>
<dbReference type="PANTHER" id="PTHR10819:SF3">
    <property type="entry name" value="PHOSPHOTRIESTERASE-RELATED PROTEIN"/>
    <property type="match status" value="1"/>
</dbReference>
<dbReference type="Gene3D" id="3.20.20.140">
    <property type="entry name" value="Metal-dependent hydrolases"/>
    <property type="match status" value="1"/>
</dbReference>
<evidence type="ECO:0000256" key="3">
    <source>
        <dbReference type="PROSITE-ProRule" id="PRU00679"/>
    </source>
</evidence>
<evidence type="ECO:0000313" key="4">
    <source>
        <dbReference type="EMBL" id="SAL59371.1"/>
    </source>
</evidence>
<dbReference type="AlphaFoldDB" id="A0A158ITK1"/>
<dbReference type="PANTHER" id="PTHR10819">
    <property type="entry name" value="PHOSPHOTRIESTERASE-RELATED"/>
    <property type="match status" value="1"/>
</dbReference>